<dbReference type="InterPro" id="IPR053228">
    <property type="entry name" value="Stereospecific_Lipase"/>
</dbReference>
<dbReference type="AlphaFoldDB" id="A0A9W9GH71"/>
<organism evidence="2 3">
    <name type="scientific">Penicillium bovifimosum</name>
    <dbReference type="NCBI Taxonomy" id="126998"/>
    <lineage>
        <taxon>Eukaryota</taxon>
        <taxon>Fungi</taxon>
        <taxon>Dikarya</taxon>
        <taxon>Ascomycota</taxon>
        <taxon>Pezizomycotina</taxon>
        <taxon>Eurotiomycetes</taxon>
        <taxon>Eurotiomycetidae</taxon>
        <taxon>Eurotiales</taxon>
        <taxon>Aspergillaceae</taxon>
        <taxon>Penicillium</taxon>
    </lineage>
</organism>
<dbReference type="GeneID" id="81409740"/>
<feature type="chain" id="PRO_5040953317" evidence="1">
    <location>
        <begin position="17"/>
        <end position="454"/>
    </location>
</feature>
<dbReference type="OrthoDB" id="4605274at2759"/>
<dbReference type="GO" id="GO:0017000">
    <property type="term" value="P:antibiotic biosynthetic process"/>
    <property type="evidence" value="ECO:0007669"/>
    <property type="project" value="UniProtKB-ARBA"/>
</dbReference>
<dbReference type="PANTHER" id="PTHR37574">
    <property type="entry name" value="LIPASE B"/>
    <property type="match status" value="1"/>
</dbReference>
<feature type="signal peptide" evidence="1">
    <location>
        <begin position="1"/>
        <end position="16"/>
    </location>
</feature>
<evidence type="ECO:0000313" key="2">
    <source>
        <dbReference type="EMBL" id="KAJ5120438.1"/>
    </source>
</evidence>
<proteinExistence type="predicted"/>
<evidence type="ECO:0000256" key="1">
    <source>
        <dbReference type="SAM" id="SignalP"/>
    </source>
</evidence>
<accession>A0A9W9GH71</accession>
<keyword evidence="1" id="KW-0732">Signal</keyword>
<dbReference type="SUPFAM" id="SSF53474">
    <property type="entry name" value="alpha/beta-Hydrolases"/>
    <property type="match status" value="1"/>
</dbReference>
<dbReference type="Proteomes" id="UP001149079">
    <property type="component" value="Unassembled WGS sequence"/>
</dbReference>
<dbReference type="Gene3D" id="3.40.50.1820">
    <property type="entry name" value="alpha/beta hydrolase"/>
    <property type="match status" value="1"/>
</dbReference>
<comment type="caution">
    <text evidence="2">The sequence shown here is derived from an EMBL/GenBank/DDBJ whole genome shotgun (WGS) entry which is preliminary data.</text>
</comment>
<name>A0A9W9GH71_9EURO</name>
<dbReference type="EMBL" id="JAPQKL010000008">
    <property type="protein sequence ID" value="KAJ5120438.1"/>
    <property type="molecule type" value="Genomic_DNA"/>
</dbReference>
<sequence>MKAILVCAGLVSGVFGSPLTTSRQTSAVSNTTLLDRLSFGAEDGPEIGKDTAHAFDDLLSQLDQIQSIKTVDSATSALAAIENILSEDNLSLVDIATKITAAGLVPPDILSLLNGYLDSSINSHNNKNPASSTKIYPSKATEDAPYSVPEAKLRAAIQIPDGFSFGRNGRIPVILIPGTAVPAGTTYQFSFGKLGGSIPVDPVWVNIPRTSLSDVQVNSEYVAYAINYISAISAGTSLAIMSWSQGGLNVQWALKYWPSTRKVVQDFIAISPDMHGTVVEPLVCPALAPLICVPALWQQGWDSDFVRTLRADGGDSAYVPTTTVYSTFDEIVQPMFGPNASAILGDVRGVGVKNVHLQTECAGKPAGGFYTHEGVLYNPLAWAVAIDAITHDGPADLARVDMENVCLQVLPQELGLSDLLGTEGLVLIAVAEALIYQPHVLKEPPIKKYALIQS</sequence>
<dbReference type="GO" id="GO:0072330">
    <property type="term" value="P:monocarboxylic acid biosynthetic process"/>
    <property type="evidence" value="ECO:0007669"/>
    <property type="project" value="UniProtKB-ARBA"/>
</dbReference>
<evidence type="ECO:0000313" key="3">
    <source>
        <dbReference type="Proteomes" id="UP001149079"/>
    </source>
</evidence>
<dbReference type="RefSeq" id="XP_056516942.1">
    <property type="nucleotide sequence ID" value="XM_056670569.1"/>
</dbReference>
<reference evidence="2" key="2">
    <citation type="journal article" date="2023" name="IMA Fungus">
        <title>Comparative genomic study of the Penicillium genus elucidates a diverse pangenome and 15 lateral gene transfer events.</title>
        <authorList>
            <person name="Petersen C."/>
            <person name="Sorensen T."/>
            <person name="Nielsen M.R."/>
            <person name="Sondergaard T.E."/>
            <person name="Sorensen J.L."/>
            <person name="Fitzpatrick D.A."/>
            <person name="Frisvad J.C."/>
            <person name="Nielsen K.L."/>
        </authorList>
    </citation>
    <scope>NUCLEOTIDE SEQUENCE</scope>
    <source>
        <strain evidence="2">IBT 22155</strain>
    </source>
</reference>
<gene>
    <name evidence="2" type="ORF">N7515_009826</name>
</gene>
<keyword evidence="3" id="KW-1185">Reference proteome</keyword>
<dbReference type="InterPro" id="IPR029058">
    <property type="entry name" value="AB_hydrolase_fold"/>
</dbReference>
<protein>
    <submittedName>
        <fullName evidence="2">Lipase B</fullName>
    </submittedName>
</protein>
<dbReference type="PANTHER" id="PTHR37574:SF1">
    <property type="entry name" value="LIPASE B"/>
    <property type="match status" value="1"/>
</dbReference>
<reference evidence="2" key="1">
    <citation type="submission" date="2022-11" db="EMBL/GenBank/DDBJ databases">
        <authorList>
            <person name="Petersen C."/>
        </authorList>
    </citation>
    <scope>NUCLEOTIDE SEQUENCE</scope>
    <source>
        <strain evidence="2">IBT 22155</strain>
    </source>
</reference>